<dbReference type="Proteomes" id="UP000825100">
    <property type="component" value="Plasmid WDN19_con2"/>
</dbReference>
<dbReference type="InterPro" id="IPR013825">
    <property type="entry name" value="Topo_IA_cen_sub2"/>
</dbReference>
<feature type="domain" description="Topo IA-type catalytic" evidence="5">
    <location>
        <begin position="122"/>
        <end position="578"/>
    </location>
</feature>
<name>A0ABM7QYE2_LATCU</name>
<dbReference type="PANTHER" id="PTHR11390:SF21">
    <property type="entry name" value="DNA TOPOISOMERASE 3-ALPHA"/>
    <property type="match status" value="1"/>
</dbReference>
<dbReference type="SMART" id="SM00493">
    <property type="entry name" value="TOPRIM"/>
    <property type="match status" value="1"/>
</dbReference>
<dbReference type="Gene3D" id="2.70.20.10">
    <property type="entry name" value="Topoisomerase I, domain 3"/>
    <property type="match status" value="1"/>
</dbReference>
<protein>
    <submittedName>
        <fullName evidence="6">Topoisomerase</fullName>
    </submittedName>
</protein>
<keyword evidence="1" id="KW-0799">Topoisomerase</keyword>
<dbReference type="Gene3D" id="1.10.290.10">
    <property type="entry name" value="Topoisomerase I, domain 4"/>
    <property type="match status" value="1"/>
</dbReference>
<dbReference type="SUPFAM" id="SSF56712">
    <property type="entry name" value="Prokaryotic type I DNA topoisomerase"/>
    <property type="match status" value="1"/>
</dbReference>
<evidence type="ECO:0000259" key="5">
    <source>
        <dbReference type="PROSITE" id="PS52039"/>
    </source>
</evidence>
<evidence type="ECO:0000256" key="2">
    <source>
        <dbReference type="ARBA" id="ARBA00023125"/>
    </source>
</evidence>
<dbReference type="SMART" id="SM00437">
    <property type="entry name" value="TOP1Ac"/>
    <property type="match status" value="1"/>
</dbReference>
<dbReference type="InterPro" id="IPR013824">
    <property type="entry name" value="Topo_IA_cen_sub1"/>
</dbReference>
<evidence type="ECO:0000259" key="4">
    <source>
        <dbReference type="PROSITE" id="PS50880"/>
    </source>
</evidence>
<dbReference type="InterPro" id="IPR013826">
    <property type="entry name" value="Topo_IA_cen_sub3"/>
</dbReference>
<dbReference type="EMBL" id="AP024686">
    <property type="protein sequence ID" value="BCX31496.1"/>
    <property type="molecule type" value="Genomic_DNA"/>
</dbReference>
<gene>
    <name evidence="6" type="primary">topA_2</name>
    <name evidence="6" type="ORF">LTWDN19_20630</name>
</gene>
<dbReference type="InterPro" id="IPR023405">
    <property type="entry name" value="Topo_IA_core_domain"/>
</dbReference>
<dbReference type="RefSeq" id="WP_089535219.1">
    <property type="nucleotide sequence ID" value="NZ_AP024686.1"/>
</dbReference>
<dbReference type="Pfam" id="PF01751">
    <property type="entry name" value="Toprim"/>
    <property type="match status" value="1"/>
</dbReference>
<keyword evidence="7" id="KW-1185">Reference proteome</keyword>
<evidence type="ECO:0000313" key="6">
    <source>
        <dbReference type="EMBL" id="BCX31496.1"/>
    </source>
</evidence>
<keyword evidence="6" id="KW-0614">Plasmid</keyword>
<evidence type="ECO:0000256" key="3">
    <source>
        <dbReference type="ARBA" id="ARBA00023235"/>
    </source>
</evidence>
<sequence length="685" mass="76723">MIDYLIIAEKPSAGKKIASALGGMAGNFDGHSYKILCSQGHIIEFKEPHEMVPVNQIEKFKSWSLENLPWDSSQMNWGRRLNKANKNAGSIIKQFKTAAKEANAIVIATDNDPSGEGELIGWEIINAIGFERRVLRAFFEDESIKSLQKAFKSLVEIPDQTKDGHYLKADARSKWDFLSMQLTRASTSAVRNAGYNVKVIRQGRLKSVIVRHIFEQLEAIKHYKRLPYYEVKFKDQFGNTFSRKANNDQIGQIRFSDKLQGTNDLQNYQPSDIKIMEQQKKTQSPVKLLDLASLASNLAPAGFSADEVLSTYQKMYEAEYVSYPRTEDKKVTLEQFNDLLPIIDQIAMLVNVEGSLLTHRAPRKTHITKDAAHGANRPGLKVPSSLNSLDQFGKSAQSIYVMLAKNYLAILAEDYEYQSVKASLATYPSFLATINIPIKRNYKAIFTDGNDDTETLPTAKIAKSAEPFLFEGANSKPTKPTMKWLIKFLEKNNVGQGSTRTSTLAEITKGENAMLVEKRGAYDLTEIGKLTALINKETWIGAVDVTKTLNTSMENVGQFKMSSKQLIGSADTVINHDLPIIIKNARALGTTFGTAKASLAMPKAKEKYSGQFNQQKIEFAKQWGRYTFSEDEAKRLLAGQELVIKYPGKKGTRMMSGKLAKQRYKGRKFYGFLVTETKNGGLKND</sequence>
<dbReference type="InterPro" id="IPR003602">
    <property type="entry name" value="Topo_IA_DNA-bd_dom"/>
</dbReference>
<dbReference type="PROSITE" id="PS50880">
    <property type="entry name" value="TOPRIM"/>
    <property type="match status" value="1"/>
</dbReference>
<reference evidence="6 7" key="1">
    <citation type="submission" date="2021-05" db="EMBL/GenBank/DDBJ databases">
        <title>Complete Genome Sequence of Latilactobacillus sp. Strain WDN19, a High D-Aspartate-producing Lactic Acid Bacterium Isolated from a Japanese Pickle.</title>
        <authorList>
            <person name="Kajitani K."/>
            <person name="Takahashi S."/>
        </authorList>
    </citation>
    <scope>NUCLEOTIDE SEQUENCE [LARGE SCALE GENOMIC DNA]</scope>
    <source>
        <strain evidence="6 7">WDN19</strain>
        <plasmid evidence="6 7">WDN19_con2</plasmid>
    </source>
</reference>
<proteinExistence type="predicted"/>
<dbReference type="Gene3D" id="3.40.50.140">
    <property type="match status" value="1"/>
</dbReference>
<dbReference type="InterPro" id="IPR000380">
    <property type="entry name" value="Topo_IA"/>
</dbReference>
<geneLocation type="plasmid" evidence="6 7">
    <name>WDN19_con2</name>
</geneLocation>
<dbReference type="PANTHER" id="PTHR11390">
    <property type="entry name" value="PROKARYOTIC DNA TOPOISOMERASE"/>
    <property type="match status" value="1"/>
</dbReference>
<dbReference type="InterPro" id="IPR013497">
    <property type="entry name" value="Topo_IA_cen"/>
</dbReference>
<organism evidence="6 7">
    <name type="scientific">Latilactobacillus curvatus</name>
    <name type="common">Lactobacillus curvatus</name>
    <dbReference type="NCBI Taxonomy" id="28038"/>
    <lineage>
        <taxon>Bacteria</taxon>
        <taxon>Bacillati</taxon>
        <taxon>Bacillota</taxon>
        <taxon>Bacilli</taxon>
        <taxon>Lactobacillales</taxon>
        <taxon>Lactobacillaceae</taxon>
        <taxon>Latilactobacillus</taxon>
    </lineage>
</organism>
<dbReference type="PRINTS" id="PR00417">
    <property type="entry name" value="PRTPISMRASEI"/>
</dbReference>
<keyword evidence="2" id="KW-0238">DNA-binding</keyword>
<dbReference type="InterPro" id="IPR006171">
    <property type="entry name" value="TOPRIM_dom"/>
</dbReference>
<dbReference type="Pfam" id="PF01131">
    <property type="entry name" value="Topoisom_bac"/>
    <property type="match status" value="1"/>
</dbReference>
<evidence type="ECO:0000256" key="1">
    <source>
        <dbReference type="ARBA" id="ARBA00023029"/>
    </source>
</evidence>
<dbReference type="Gene3D" id="1.10.460.10">
    <property type="entry name" value="Topoisomerase I, domain 2"/>
    <property type="match status" value="1"/>
</dbReference>
<dbReference type="PROSITE" id="PS52039">
    <property type="entry name" value="TOPO_IA_2"/>
    <property type="match status" value="1"/>
</dbReference>
<accession>A0ABM7QYE2</accession>
<feature type="domain" description="Toprim" evidence="4">
    <location>
        <begin position="3"/>
        <end position="140"/>
    </location>
</feature>
<keyword evidence="3" id="KW-0413">Isomerase</keyword>
<evidence type="ECO:0000313" key="7">
    <source>
        <dbReference type="Proteomes" id="UP000825100"/>
    </source>
</evidence>